<name>A0A5C6G7I5_METRR</name>
<dbReference type="EMBL" id="SBHS01000017">
    <property type="protein sequence ID" value="TWU73524.1"/>
    <property type="molecule type" value="Genomic_DNA"/>
</dbReference>
<accession>A0A5C6G7I5</accession>
<sequence length="182" mass="20655">MKVTHDDVPVARGPPTDCRITVLESDDEDDCWDAAQRAVTDGCTEREVRRDKEMDGCGSLVRIRHGKQQRADTLRDEIAQTGLLLSLWYTSERLCDMEDFEWFPGVIQFTALYAKTLALLAFLGLRRDGNIPARHPLKRWSSSSNTDPHLEPFLLIWPAFQVHRKSRRSGPDAGEDGNSETD</sequence>
<reference evidence="2" key="1">
    <citation type="submission" date="2018-12" db="EMBL/GenBank/DDBJ databases">
        <title>The complete genome of Metarhizium rileyi, a key fungal pathogen of Lepidoptera.</title>
        <authorList>
            <person name="Binneck E."/>
            <person name="Lastra C.C.L."/>
            <person name="Sosa-Gomez D.R."/>
        </authorList>
    </citation>
    <scope>NUCLEOTIDE SEQUENCE [LARGE SCALE GENOMIC DNA]</scope>
    <source>
        <strain evidence="2">Cep018-CH2</strain>
    </source>
</reference>
<protein>
    <submittedName>
        <fullName evidence="1">Uncharacterized protein</fullName>
    </submittedName>
</protein>
<evidence type="ECO:0000313" key="1">
    <source>
        <dbReference type="EMBL" id="TWU73524.1"/>
    </source>
</evidence>
<dbReference type="Proteomes" id="UP000317257">
    <property type="component" value="Unassembled WGS sequence"/>
</dbReference>
<organism evidence="1 2">
    <name type="scientific">Metarhizium rileyi (strain RCEF 4871)</name>
    <name type="common">Nomuraea rileyi</name>
    <dbReference type="NCBI Taxonomy" id="1649241"/>
    <lineage>
        <taxon>Eukaryota</taxon>
        <taxon>Fungi</taxon>
        <taxon>Dikarya</taxon>
        <taxon>Ascomycota</taxon>
        <taxon>Pezizomycotina</taxon>
        <taxon>Sordariomycetes</taxon>
        <taxon>Hypocreomycetidae</taxon>
        <taxon>Hypocreales</taxon>
        <taxon>Clavicipitaceae</taxon>
        <taxon>Metarhizium</taxon>
    </lineage>
</organism>
<gene>
    <name evidence="1" type="ORF">ED733_003029</name>
</gene>
<dbReference type="AlphaFoldDB" id="A0A5C6G7I5"/>
<proteinExistence type="predicted"/>
<evidence type="ECO:0000313" key="2">
    <source>
        <dbReference type="Proteomes" id="UP000317257"/>
    </source>
</evidence>
<comment type="caution">
    <text evidence="1">The sequence shown here is derived from an EMBL/GenBank/DDBJ whole genome shotgun (WGS) entry which is preliminary data.</text>
</comment>